<evidence type="ECO:0000259" key="3">
    <source>
        <dbReference type="SMART" id="SM00507"/>
    </source>
</evidence>
<dbReference type="GO" id="GO:0004519">
    <property type="term" value="F:endonuclease activity"/>
    <property type="evidence" value="ECO:0007669"/>
    <property type="project" value="InterPro"/>
</dbReference>
<evidence type="ECO:0000313" key="5">
    <source>
        <dbReference type="Proteomes" id="UP000317344"/>
    </source>
</evidence>
<dbReference type="RefSeq" id="WP_143910177.1">
    <property type="nucleotide sequence ID" value="NZ_CP041765.1"/>
</dbReference>
<dbReference type="Pfam" id="PF02720">
    <property type="entry name" value="DUF222"/>
    <property type="match status" value="1"/>
</dbReference>
<feature type="region of interest" description="Disordered" evidence="2">
    <location>
        <begin position="299"/>
        <end position="354"/>
    </location>
</feature>
<dbReference type="KEGG" id="toy:FO059_17320"/>
<dbReference type="EMBL" id="CP041765">
    <property type="protein sequence ID" value="QDQ98773.1"/>
    <property type="molecule type" value="Genomic_DNA"/>
</dbReference>
<dbReference type="OrthoDB" id="3513062at2"/>
<dbReference type="Proteomes" id="UP000317344">
    <property type="component" value="Chromosome"/>
</dbReference>
<dbReference type="CDD" id="cd00085">
    <property type="entry name" value="HNHc"/>
    <property type="match status" value="1"/>
</dbReference>
<keyword evidence="5" id="KW-1185">Reference proteome</keyword>
<dbReference type="InterPro" id="IPR003870">
    <property type="entry name" value="DUF222"/>
</dbReference>
<proteinExistence type="inferred from homology"/>
<dbReference type="InterPro" id="IPR002711">
    <property type="entry name" value="HNH"/>
</dbReference>
<name>A0A516X6Y6_9ACTN</name>
<dbReference type="Gene3D" id="1.10.30.50">
    <property type="match status" value="1"/>
</dbReference>
<reference evidence="4 5" key="1">
    <citation type="submission" date="2019-07" db="EMBL/GenBank/DDBJ databases">
        <title>Tomitella cavernea sp. nov., an actinomycete isolated from soil.</title>
        <authorList>
            <person name="Cheng J."/>
        </authorList>
    </citation>
    <scope>NUCLEOTIDE SEQUENCE [LARGE SCALE GENOMIC DNA]</scope>
    <source>
        <strain evidence="4 5">HY188</strain>
    </source>
</reference>
<feature type="domain" description="HNH nuclease" evidence="3">
    <location>
        <begin position="442"/>
        <end position="494"/>
    </location>
</feature>
<dbReference type="GO" id="GO:0008270">
    <property type="term" value="F:zinc ion binding"/>
    <property type="evidence" value="ECO:0007669"/>
    <property type="project" value="InterPro"/>
</dbReference>
<protein>
    <submittedName>
        <fullName evidence="4">DUF222 domain-containing protein</fullName>
    </submittedName>
</protein>
<dbReference type="InterPro" id="IPR003615">
    <property type="entry name" value="HNH_nuc"/>
</dbReference>
<organism evidence="4 5">
    <name type="scientific">Tomitella fengzijianii</name>
    <dbReference type="NCBI Taxonomy" id="2597660"/>
    <lineage>
        <taxon>Bacteria</taxon>
        <taxon>Bacillati</taxon>
        <taxon>Actinomycetota</taxon>
        <taxon>Actinomycetes</taxon>
        <taxon>Mycobacteriales</taxon>
        <taxon>Tomitella</taxon>
    </lineage>
</organism>
<comment type="similarity">
    <text evidence="1">Belongs to the Rv1128c/1148c/1588c/1702c/1945/3466 family.</text>
</comment>
<evidence type="ECO:0000313" key="4">
    <source>
        <dbReference type="EMBL" id="QDQ98773.1"/>
    </source>
</evidence>
<evidence type="ECO:0000256" key="2">
    <source>
        <dbReference type="SAM" id="MobiDB-lite"/>
    </source>
</evidence>
<dbReference type="SMART" id="SM00507">
    <property type="entry name" value="HNHc"/>
    <property type="match status" value="1"/>
</dbReference>
<dbReference type="Pfam" id="PF01844">
    <property type="entry name" value="HNH"/>
    <property type="match status" value="1"/>
</dbReference>
<dbReference type="GO" id="GO:0003676">
    <property type="term" value="F:nucleic acid binding"/>
    <property type="evidence" value="ECO:0007669"/>
    <property type="project" value="InterPro"/>
</dbReference>
<evidence type="ECO:0000256" key="1">
    <source>
        <dbReference type="ARBA" id="ARBA00023450"/>
    </source>
</evidence>
<gene>
    <name evidence="4" type="ORF">FO059_17320</name>
</gene>
<sequence>MGDGAAGGAAGAAARGTVFEATRVVAGEGRVGPDAARGADHVAGMADLLMAPMSEGLWRCTDGMLDGFVAEIGGWRRCLEVAEVRVLAEQVRRRGEATGMGVHAAVNRVGDALALAGSLSTDQARGRVGFAVGLDALPDTLAGYADGSVSREQAGKIVTLVDTVPDMPGRAQTVAMCERALLEAARISPGVGRAFGSALSNLRTALDPDGRAPADDPGRNELTLSPLLDGRYSLRGNLDAASAEALYAAVLPMSAPRPEDDGSRDRRGAPQRRADALGELVRRFLAGLDPDIAARVNADSDNAGGDGAAGGGGAGSDGAGGGGAGSDGAAGGDSGTGEHGGGQSSAGPVPGGYARPQVHVHIRAADLAGVSGGRGRFLGLLRAGRVSELFAALGAGRGEYTGALGAGEIRRIACDGVVTPVVVDDAGVPLVLGRTVRLATAGQRRALAVRDQGCAFPACTRPTAWTEAHHIVEWSAGGPTDLDNLVSLCSAHHRAVHNDGWDIALSEHRVPVFRPPAGVDPYRRWVDTHGLATGEPATGPGDLPPPR</sequence>
<feature type="compositionally biased region" description="Gly residues" evidence="2">
    <location>
        <begin position="304"/>
        <end position="344"/>
    </location>
</feature>
<dbReference type="AlphaFoldDB" id="A0A516X6Y6"/>
<reference evidence="4 5" key="2">
    <citation type="submission" date="2019-07" db="EMBL/GenBank/DDBJ databases">
        <authorList>
            <person name="Huang Y."/>
        </authorList>
    </citation>
    <scope>NUCLEOTIDE SEQUENCE [LARGE SCALE GENOMIC DNA]</scope>
    <source>
        <strain evidence="4 5">HY188</strain>
    </source>
</reference>
<accession>A0A516X6Y6</accession>